<proteinExistence type="predicted"/>
<dbReference type="GO" id="GO:1990904">
    <property type="term" value="C:ribonucleoprotein complex"/>
    <property type="evidence" value="ECO:0007669"/>
    <property type="project" value="TreeGrafter"/>
</dbReference>
<dbReference type="GO" id="GO:0043022">
    <property type="term" value="F:ribosome binding"/>
    <property type="evidence" value="ECO:0007669"/>
    <property type="project" value="TreeGrafter"/>
</dbReference>
<evidence type="ECO:0000256" key="2">
    <source>
        <dbReference type="ARBA" id="ARBA00022768"/>
    </source>
</evidence>
<dbReference type="GO" id="GO:0003746">
    <property type="term" value="F:translation elongation factor activity"/>
    <property type="evidence" value="ECO:0007669"/>
    <property type="project" value="UniProtKB-KW"/>
</dbReference>
<keyword evidence="3" id="KW-0648">Protein biosynthesis</keyword>
<evidence type="ECO:0000256" key="4">
    <source>
        <dbReference type="SAM" id="Phobius"/>
    </source>
</evidence>
<dbReference type="InterPro" id="IPR014721">
    <property type="entry name" value="Ribsml_uS5_D2-typ_fold_subgr"/>
</dbReference>
<dbReference type="GO" id="GO:0005829">
    <property type="term" value="C:cytosol"/>
    <property type="evidence" value="ECO:0007669"/>
    <property type="project" value="TreeGrafter"/>
</dbReference>
<keyword evidence="2" id="KW-0251">Elongation factor</keyword>
<reference evidence="5 6" key="1">
    <citation type="journal article" date="2024" name="J Genomics">
        <title>Draft genome sequencing and assembly of Favolaschia claudopus CIRM-BRFM 2984 isolated from oak limbs.</title>
        <authorList>
            <person name="Navarro D."/>
            <person name="Drula E."/>
            <person name="Chaduli D."/>
            <person name="Cazenave R."/>
            <person name="Ahrendt S."/>
            <person name="Wang J."/>
            <person name="Lipzen A."/>
            <person name="Daum C."/>
            <person name="Barry K."/>
            <person name="Grigoriev I.V."/>
            <person name="Favel A."/>
            <person name="Rosso M.N."/>
            <person name="Martin F."/>
        </authorList>
    </citation>
    <scope>NUCLEOTIDE SEQUENCE [LARGE SCALE GENOMIC DNA]</scope>
    <source>
        <strain evidence="5 6">CIRM-BRFM 2984</strain>
    </source>
</reference>
<protein>
    <submittedName>
        <fullName evidence="5">Uncharacterized protein</fullName>
    </submittedName>
</protein>
<organism evidence="5 6">
    <name type="scientific">Favolaschia claudopus</name>
    <dbReference type="NCBI Taxonomy" id="2862362"/>
    <lineage>
        <taxon>Eukaryota</taxon>
        <taxon>Fungi</taxon>
        <taxon>Dikarya</taxon>
        <taxon>Basidiomycota</taxon>
        <taxon>Agaricomycotina</taxon>
        <taxon>Agaricomycetes</taxon>
        <taxon>Agaricomycetidae</taxon>
        <taxon>Agaricales</taxon>
        <taxon>Marasmiineae</taxon>
        <taxon>Mycenaceae</taxon>
        <taxon>Favolaschia</taxon>
    </lineage>
</organism>
<keyword evidence="6" id="KW-1185">Reference proteome</keyword>
<dbReference type="PANTHER" id="PTHR42908:SF10">
    <property type="entry name" value="EUKARYOTIC TRANSLATION ELONGATION FACTOR 2"/>
    <property type="match status" value="1"/>
</dbReference>
<keyword evidence="4" id="KW-0472">Membrane</keyword>
<sequence>MTMRMSRSGCIYFLVSMSLFDDYVQHSIRRKAYASHHIASDLSNLQPQIGEVPGKMIDTLCHLPGHTSVDTHARMLLVSVLRSFDVEAAPGTDEKSHVPCCDGVQVHLLTPAPNLHHWTLRCRTRQTHPPVLTTFASFPHRTNSYRLIHHSLPPLFVKPAPTQTLYKGPMDDESANAVRDFLYISKMVPTSDKGLFYAFGRVFADTIALAGNIVGFVGIDQFLLKSGSLTTSETAHNMMVTRFSVSPVVQVSRYPNRIRVCRRGSMRRESIAAGAGELHLKICLKKELTQAIEAGKINTGDDFKIHGRILADEYGWDAMEARKIWAFGPYTVYARSQLGQCRHGVVPHTCIGGEAQCGAASCQQKCTWVTGLRPEELQKPRLEDLASKTYIFSTAALRREPLFPPPHYSISAWSLILLPLLPPRSFFSSHDHQEELYHPVQAVYVPTDDLTDPSLATIRRRAPRERHHPLIFEGGLSRFTRSLKALRALRLITLIDRMRTTFERLVTVILSALRIMFGAVVIPIFFVSIIIGNFSSRTGPFLSSKSGKIMLDPVTGLPITSSTVHISPATANFKPPPHSELSASASGLGLLGKMLWVLSWSRFSSRFCLRFSSRLCVDYNRRIDRKREIGIESKSSRIDCFDSGLATAAESSLRIEFIEKIRVKSAVGIDLRIESTIDERSVQKGKMEKTLHKS</sequence>
<dbReference type="InterPro" id="IPR009000">
    <property type="entry name" value="Transl_B-barrel_sf"/>
</dbReference>
<dbReference type="SUPFAM" id="SSF54211">
    <property type="entry name" value="Ribosomal protein S5 domain 2-like"/>
    <property type="match status" value="1"/>
</dbReference>
<evidence type="ECO:0000313" key="6">
    <source>
        <dbReference type="Proteomes" id="UP001362999"/>
    </source>
</evidence>
<dbReference type="InterPro" id="IPR020568">
    <property type="entry name" value="Ribosomal_Su5_D2-typ_SF"/>
</dbReference>
<keyword evidence="1" id="KW-0963">Cytoplasm</keyword>
<dbReference type="AlphaFoldDB" id="A0AAW0A4J9"/>
<keyword evidence="4" id="KW-1133">Transmembrane helix</keyword>
<name>A0AAW0A4J9_9AGAR</name>
<dbReference type="Gene3D" id="3.30.230.10">
    <property type="match status" value="1"/>
</dbReference>
<dbReference type="PANTHER" id="PTHR42908">
    <property type="entry name" value="TRANSLATION ELONGATION FACTOR-RELATED"/>
    <property type="match status" value="1"/>
</dbReference>
<feature type="transmembrane region" description="Helical" evidence="4">
    <location>
        <begin position="505"/>
        <end position="531"/>
    </location>
</feature>
<dbReference type="Gene3D" id="2.40.30.10">
    <property type="entry name" value="Translation factors"/>
    <property type="match status" value="1"/>
</dbReference>
<evidence type="ECO:0000256" key="3">
    <source>
        <dbReference type="ARBA" id="ARBA00022917"/>
    </source>
</evidence>
<dbReference type="SUPFAM" id="SSF50447">
    <property type="entry name" value="Translation proteins"/>
    <property type="match status" value="1"/>
</dbReference>
<evidence type="ECO:0000313" key="5">
    <source>
        <dbReference type="EMBL" id="KAK7000738.1"/>
    </source>
</evidence>
<dbReference type="GO" id="GO:0003924">
    <property type="term" value="F:GTPase activity"/>
    <property type="evidence" value="ECO:0007669"/>
    <property type="project" value="TreeGrafter"/>
</dbReference>
<comment type="caution">
    <text evidence="5">The sequence shown here is derived from an EMBL/GenBank/DDBJ whole genome shotgun (WGS) entry which is preliminary data.</text>
</comment>
<keyword evidence="4" id="KW-0812">Transmembrane</keyword>
<accession>A0AAW0A4J9</accession>
<evidence type="ECO:0000256" key="1">
    <source>
        <dbReference type="ARBA" id="ARBA00022490"/>
    </source>
</evidence>
<dbReference type="Proteomes" id="UP001362999">
    <property type="component" value="Unassembled WGS sequence"/>
</dbReference>
<dbReference type="EMBL" id="JAWWNJ010000087">
    <property type="protein sequence ID" value="KAK7000738.1"/>
    <property type="molecule type" value="Genomic_DNA"/>
</dbReference>
<gene>
    <name evidence="5" type="ORF">R3P38DRAFT_2797041</name>
</gene>